<feature type="compositionally biased region" description="Low complexity" evidence="1">
    <location>
        <begin position="29"/>
        <end position="39"/>
    </location>
</feature>
<organism evidence="2 3">
    <name type="scientific">Pelagomonas calceolata</name>
    <dbReference type="NCBI Taxonomy" id="35677"/>
    <lineage>
        <taxon>Eukaryota</taxon>
        <taxon>Sar</taxon>
        <taxon>Stramenopiles</taxon>
        <taxon>Ochrophyta</taxon>
        <taxon>Pelagophyceae</taxon>
        <taxon>Pelagomonadales</taxon>
        <taxon>Pelagomonadaceae</taxon>
        <taxon>Pelagomonas</taxon>
    </lineage>
</organism>
<protein>
    <submittedName>
        <fullName evidence="2">Uncharacterized protein</fullName>
    </submittedName>
</protein>
<sequence length="353" mass="36613">MAPAAPSRARRAGAAPAPAASSTRRRAGRAAAPAPAAATTRRRAPAPAPAATTTRRRAPAPAPPATPSTPLTPPTPSTAGFSETGDDEPPPPPTPPPPAPAPRRRATAPAAVGDAYATPFLRQLAGRTWVERVATPERPGRLESVDELSPILSRHTENNVSEDPHAGLDEDQLAAAVAGLAAPSLRPRRAASWSAGDLSMTFNEQRRRWEGGPQVDLSGFGADDVNPRRTSRSADDAKEDAIAQEELEATLLEAEKRRDGELQRFWGGAPPENGENDAAAWLRSGDAARALGTLPEESPAPAPARRKSPAKGAAARRAPAPAPARRKPAAAPAPARAKAPAKARSRGSKKPGT</sequence>
<feature type="compositionally biased region" description="Low complexity" evidence="1">
    <location>
        <begin position="1"/>
        <end position="22"/>
    </location>
</feature>
<feature type="compositionally biased region" description="Basic residues" evidence="1">
    <location>
        <begin position="339"/>
        <end position="353"/>
    </location>
</feature>
<feature type="compositionally biased region" description="Low complexity" evidence="1">
    <location>
        <begin position="329"/>
        <end position="338"/>
    </location>
</feature>
<dbReference type="EMBL" id="CAKKNE010000003">
    <property type="protein sequence ID" value="CAH0370625.1"/>
    <property type="molecule type" value="Genomic_DNA"/>
</dbReference>
<feature type="compositionally biased region" description="Pro residues" evidence="1">
    <location>
        <begin position="90"/>
        <end position="101"/>
    </location>
</feature>
<reference evidence="2" key="1">
    <citation type="submission" date="2021-11" db="EMBL/GenBank/DDBJ databases">
        <authorList>
            <consortium name="Genoscope - CEA"/>
            <person name="William W."/>
        </authorList>
    </citation>
    <scope>NUCLEOTIDE SEQUENCE</scope>
</reference>
<feature type="compositionally biased region" description="Basic and acidic residues" evidence="1">
    <location>
        <begin position="253"/>
        <end position="262"/>
    </location>
</feature>
<evidence type="ECO:0000313" key="2">
    <source>
        <dbReference type="EMBL" id="CAH0370625.1"/>
    </source>
</evidence>
<dbReference type="AlphaFoldDB" id="A0A8J2SEM5"/>
<name>A0A8J2SEM5_9STRA</name>
<evidence type="ECO:0000256" key="1">
    <source>
        <dbReference type="SAM" id="MobiDB-lite"/>
    </source>
</evidence>
<feature type="compositionally biased region" description="Low complexity" evidence="1">
    <location>
        <begin position="310"/>
        <end position="319"/>
    </location>
</feature>
<accession>A0A8J2SEM5</accession>
<feature type="compositionally biased region" description="Basic and acidic residues" evidence="1">
    <location>
        <begin position="232"/>
        <end position="241"/>
    </location>
</feature>
<comment type="caution">
    <text evidence="2">The sequence shown here is derived from an EMBL/GenBank/DDBJ whole genome shotgun (WGS) entry which is preliminary data.</text>
</comment>
<feature type="compositionally biased region" description="Pro residues" evidence="1">
    <location>
        <begin position="60"/>
        <end position="76"/>
    </location>
</feature>
<keyword evidence="3" id="KW-1185">Reference proteome</keyword>
<feature type="region of interest" description="Disordered" evidence="1">
    <location>
        <begin position="1"/>
        <end position="114"/>
    </location>
</feature>
<gene>
    <name evidence="2" type="ORF">PECAL_3P05210</name>
</gene>
<evidence type="ECO:0000313" key="3">
    <source>
        <dbReference type="Proteomes" id="UP000789595"/>
    </source>
</evidence>
<feature type="region of interest" description="Disordered" evidence="1">
    <location>
        <begin position="204"/>
        <end position="353"/>
    </location>
</feature>
<proteinExistence type="predicted"/>
<dbReference type="Proteomes" id="UP000789595">
    <property type="component" value="Unassembled WGS sequence"/>
</dbReference>